<feature type="domain" description="Phage tail collar" evidence="1">
    <location>
        <begin position="6"/>
        <end position="62"/>
    </location>
</feature>
<dbReference type="Gene3D" id="3.90.1340.10">
    <property type="entry name" value="Phage tail collar domain"/>
    <property type="match status" value="1"/>
</dbReference>
<dbReference type="Proteomes" id="UP000471031">
    <property type="component" value="Unassembled WGS sequence"/>
</dbReference>
<dbReference type="EMBL" id="WXEX01000022">
    <property type="protein sequence ID" value="MZP44626.1"/>
    <property type="molecule type" value="Genomic_DNA"/>
</dbReference>
<dbReference type="SUPFAM" id="SSF88874">
    <property type="entry name" value="Receptor-binding domain of short tail fibre protein gp12"/>
    <property type="match status" value="1"/>
</dbReference>
<proteinExistence type="predicted"/>
<keyword evidence="3" id="KW-1185">Reference proteome</keyword>
<organism evidence="2 3">
    <name type="scientific">Heliomicrobium gestii</name>
    <name type="common">Heliobacterium gestii</name>
    <dbReference type="NCBI Taxonomy" id="2699"/>
    <lineage>
        <taxon>Bacteria</taxon>
        <taxon>Bacillati</taxon>
        <taxon>Bacillota</taxon>
        <taxon>Clostridia</taxon>
        <taxon>Eubacteriales</taxon>
        <taxon>Heliobacteriaceae</taxon>
        <taxon>Heliomicrobium</taxon>
    </lineage>
</organism>
<dbReference type="RefSeq" id="WP_161263193.1">
    <property type="nucleotide sequence ID" value="NZ_JAFBDC010000023.1"/>
</dbReference>
<evidence type="ECO:0000313" key="3">
    <source>
        <dbReference type="Proteomes" id="UP000471031"/>
    </source>
</evidence>
<dbReference type="OrthoDB" id="9810174at2"/>
<comment type="caution">
    <text evidence="2">The sequence shown here is derived from an EMBL/GenBank/DDBJ whole genome shotgun (WGS) entry which is preliminary data.</text>
</comment>
<sequence length="87" mass="9477">MDPILGQIQIFAFNYAPDGWTLCDGRQLQVAQNQALFSLISNTYGGNGTTTFNLPDLRNAIPFPSANPSAPFCAYYIATSGTYPIRP</sequence>
<protein>
    <submittedName>
        <fullName evidence="2">Tail fiber protein</fullName>
    </submittedName>
</protein>
<reference evidence="2 3" key="1">
    <citation type="submission" date="2020-01" db="EMBL/GenBank/DDBJ databases">
        <title>Whole genome sequence of Heliobacterium gestii DSM 11169.</title>
        <authorList>
            <person name="Kyndt J.A."/>
            <person name="Meyer T.E."/>
        </authorList>
    </citation>
    <scope>NUCLEOTIDE SEQUENCE [LARGE SCALE GENOMIC DNA]</scope>
    <source>
        <strain evidence="2 3">DSM 11169</strain>
    </source>
</reference>
<evidence type="ECO:0000259" key="1">
    <source>
        <dbReference type="Pfam" id="PF07484"/>
    </source>
</evidence>
<evidence type="ECO:0000313" key="2">
    <source>
        <dbReference type="EMBL" id="MZP44626.1"/>
    </source>
</evidence>
<name>A0A845LP21_HELGE</name>
<dbReference type="AlphaFoldDB" id="A0A845LP21"/>
<gene>
    <name evidence="2" type="ORF">GTO89_16510</name>
</gene>
<dbReference type="InterPro" id="IPR011083">
    <property type="entry name" value="Phage_tail_collar_dom"/>
</dbReference>
<dbReference type="InterPro" id="IPR037053">
    <property type="entry name" value="Phage_tail_collar_dom_sf"/>
</dbReference>
<accession>A0A845LP21</accession>
<dbReference type="Pfam" id="PF07484">
    <property type="entry name" value="Collar"/>
    <property type="match status" value="1"/>
</dbReference>